<keyword evidence="1" id="KW-0479">Metal-binding</keyword>
<dbReference type="Proteomes" id="UP000190774">
    <property type="component" value="Unassembled WGS sequence"/>
</dbReference>
<evidence type="ECO:0000256" key="1">
    <source>
        <dbReference type="ARBA" id="ARBA00022723"/>
    </source>
</evidence>
<dbReference type="PANTHER" id="PTHR33542:SF3">
    <property type="entry name" value="SIROHYDROCHLORIN FERROCHELATASE, CHLOROPLASTIC"/>
    <property type="match status" value="1"/>
</dbReference>
<dbReference type="CDD" id="cd03416">
    <property type="entry name" value="CbiX_SirB_N"/>
    <property type="match status" value="1"/>
</dbReference>
<organism evidence="5 6">
    <name type="scientific">Prosthecobacter debontii</name>
    <dbReference type="NCBI Taxonomy" id="48467"/>
    <lineage>
        <taxon>Bacteria</taxon>
        <taxon>Pseudomonadati</taxon>
        <taxon>Verrucomicrobiota</taxon>
        <taxon>Verrucomicrobiia</taxon>
        <taxon>Verrucomicrobiales</taxon>
        <taxon>Verrucomicrobiaceae</taxon>
        <taxon>Prosthecobacter</taxon>
    </lineage>
</organism>
<dbReference type="GO" id="GO:0016829">
    <property type="term" value="F:lyase activity"/>
    <property type="evidence" value="ECO:0007669"/>
    <property type="project" value="UniProtKB-KW"/>
</dbReference>
<dbReference type="PANTHER" id="PTHR33542">
    <property type="entry name" value="SIROHYDROCHLORIN FERROCHELATASE, CHLOROPLASTIC"/>
    <property type="match status" value="1"/>
</dbReference>
<dbReference type="EMBL" id="FUYE01000021">
    <property type="protein sequence ID" value="SKB06875.1"/>
    <property type="molecule type" value="Genomic_DNA"/>
</dbReference>
<proteinExistence type="predicted"/>
<accession>A0A1T4Z046</accession>
<keyword evidence="2" id="KW-0456">Lyase</keyword>
<protein>
    <submittedName>
        <fullName evidence="5">Sirohydrochlorin cobaltochelatase</fullName>
    </submittedName>
</protein>
<dbReference type="AlphaFoldDB" id="A0A1T4Z046"/>
<evidence type="ECO:0000259" key="3">
    <source>
        <dbReference type="Pfam" id="PF18009"/>
    </source>
</evidence>
<dbReference type="InterPro" id="IPR002762">
    <property type="entry name" value="CbiX-like"/>
</dbReference>
<dbReference type="InterPro" id="IPR041346">
    <property type="entry name" value="DR2241_Fer4"/>
</dbReference>
<dbReference type="GO" id="GO:0046872">
    <property type="term" value="F:metal ion binding"/>
    <property type="evidence" value="ECO:0007669"/>
    <property type="project" value="UniProtKB-KW"/>
</dbReference>
<evidence type="ECO:0000313" key="6">
    <source>
        <dbReference type="Proteomes" id="UP000190774"/>
    </source>
</evidence>
<keyword evidence="6" id="KW-1185">Reference proteome</keyword>
<dbReference type="SUPFAM" id="SSF53800">
    <property type="entry name" value="Chelatase"/>
    <property type="match status" value="1"/>
</dbReference>
<dbReference type="Pfam" id="PF01903">
    <property type="entry name" value="CbiX"/>
    <property type="match status" value="2"/>
</dbReference>
<dbReference type="InterPro" id="IPR050963">
    <property type="entry name" value="Sirohydro_Cobaltochel/CbiX"/>
</dbReference>
<dbReference type="Gene3D" id="3.30.1360.190">
    <property type="match status" value="1"/>
</dbReference>
<dbReference type="Pfam" id="PF18009">
    <property type="entry name" value="Fer4_23"/>
    <property type="match status" value="1"/>
</dbReference>
<dbReference type="NCBIfam" id="NF002671">
    <property type="entry name" value="PRK02395.1-3"/>
    <property type="match status" value="1"/>
</dbReference>
<dbReference type="Pfam" id="PF18069">
    <property type="entry name" value="DR2241"/>
    <property type="match status" value="1"/>
</dbReference>
<sequence>MSGGVFLSALNDYSHAALILVGHGSTLNPDSSAPTHLHADTIRQRGIFREVVCCFWKEEPSMREVFESVDSDVIYIVPNFISEGYFCQQVLPRELRLDGPVTKRDGRTIYYCDPVGIHPNMTRLLLQRADEVAPGVPREETSLIIVGHGTNLNDNSTKAIQDQVQLIRQGYDFAEVMDAYMEEAPLVSDWYQMTKAPNVVVVPFFIADGLHSFQDIPVLLGMEEEPGQALSQMDVFRHNPIPLHGRNLYYSSAIGTEPLMADVILDQVHDFDARHGIAHTAASAPEDSLKAALEQWLRAGRNIIGQVHISTAETGYELRHLGDAEVRENGLKLYTEPAGAREIARYDAQGQFRPIKTAPTLIQGWLLKVRDVAELLLALEFFYPAAVGMLLAQEEGKLKPVPLRHLLGRQTGMYRFANGITDAQACEMVGNFCQTATGCLRRITWTLDDTQPMTGLAAAKLGPEAGQVPGVAPEKCMSLLCMEACNHIVSLARKKSRENNEAKSQTVVSA</sequence>
<dbReference type="STRING" id="48467.SAMN02745166_04568"/>
<dbReference type="Gene3D" id="3.30.70.2320">
    <property type="match status" value="1"/>
</dbReference>
<evidence type="ECO:0000259" key="4">
    <source>
        <dbReference type="Pfam" id="PF18069"/>
    </source>
</evidence>
<feature type="domain" description="DR2241 stabilising" evidence="4">
    <location>
        <begin position="295"/>
        <end position="387"/>
    </location>
</feature>
<dbReference type="Gene3D" id="3.40.50.1400">
    <property type="match status" value="2"/>
</dbReference>
<dbReference type="InterPro" id="IPR041181">
    <property type="entry name" value="DR2241_middle"/>
</dbReference>
<name>A0A1T4Z046_9BACT</name>
<evidence type="ECO:0000313" key="5">
    <source>
        <dbReference type="EMBL" id="SKB06875.1"/>
    </source>
</evidence>
<gene>
    <name evidence="5" type="ORF">SAMN02745166_04568</name>
</gene>
<reference evidence="6" key="1">
    <citation type="submission" date="2017-02" db="EMBL/GenBank/DDBJ databases">
        <authorList>
            <person name="Varghese N."/>
            <person name="Submissions S."/>
        </authorList>
    </citation>
    <scope>NUCLEOTIDE SEQUENCE [LARGE SCALE GENOMIC DNA]</scope>
    <source>
        <strain evidence="6">ATCC 700200</strain>
    </source>
</reference>
<feature type="domain" description="DR2241 4Fe-4S iron-sulfur cluster binding" evidence="3">
    <location>
        <begin position="396"/>
        <end position="494"/>
    </location>
</feature>
<evidence type="ECO:0000256" key="2">
    <source>
        <dbReference type="ARBA" id="ARBA00023239"/>
    </source>
</evidence>